<dbReference type="EMBL" id="JACHNH010000001">
    <property type="protein sequence ID" value="MBB4765996.1"/>
    <property type="molecule type" value="Genomic_DNA"/>
</dbReference>
<reference evidence="2 3" key="1">
    <citation type="submission" date="2020-08" db="EMBL/GenBank/DDBJ databases">
        <title>Sequencing the genomes of 1000 actinobacteria strains.</title>
        <authorList>
            <person name="Klenk H.-P."/>
        </authorList>
    </citation>
    <scope>NUCLEOTIDE SEQUENCE [LARGE SCALE GENOMIC DNA]</scope>
    <source>
        <strain evidence="2 3">DSM 43149</strain>
    </source>
</reference>
<name>A0A7W7MT43_9ACTN</name>
<feature type="region of interest" description="Disordered" evidence="1">
    <location>
        <begin position="1"/>
        <end position="32"/>
    </location>
</feature>
<accession>A0A7W7MT43</accession>
<protein>
    <recommendedName>
        <fullName evidence="4">DUF5130 domain-containing protein</fullName>
    </recommendedName>
</protein>
<proteinExistence type="predicted"/>
<evidence type="ECO:0000313" key="3">
    <source>
        <dbReference type="Proteomes" id="UP000578112"/>
    </source>
</evidence>
<keyword evidence="3" id="KW-1185">Reference proteome</keyword>
<dbReference type="InterPro" id="IPR033437">
    <property type="entry name" value="DUF5130"/>
</dbReference>
<dbReference type="Pfam" id="PF17174">
    <property type="entry name" value="DUF5130"/>
    <property type="match status" value="1"/>
</dbReference>
<evidence type="ECO:0000256" key="1">
    <source>
        <dbReference type="SAM" id="MobiDB-lite"/>
    </source>
</evidence>
<dbReference type="AlphaFoldDB" id="A0A7W7MT43"/>
<sequence>MTVGETQALTAESREQPLTALDHPGGPTLTAYPELTMSPAGIDALDGPFTTRQLLRLDEALRVADQSTGLTFSVYIGDLEEPAREHAEQLHRQLDGAATAVLVAVSPNQRVLEIVTGPEARKRITDRDAKLAALSMAAAFAGGDLAGGVLSGLDQLASHAGRH</sequence>
<comment type="caution">
    <text evidence="2">The sequence shown here is derived from an EMBL/GenBank/DDBJ whole genome shotgun (WGS) entry which is preliminary data.</text>
</comment>
<evidence type="ECO:0000313" key="2">
    <source>
        <dbReference type="EMBL" id="MBB4765996.1"/>
    </source>
</evidence>
<gene>
    <name evidence="2" type="ORF">BJ971_006552</name>
</gene>
<dbReference type="Proteomes" id="UP000578112">
    <property type="component" value="Unassembled WGS sequence"/>
</dbReference>
<dbReference type="Gene3D" id="3.10.310.50">
    <property type="match status" value="1"/>
</dbReference>
<organism evidence="2 3">
    <name type="scientific">Actinoplanes digitatis</name>
    <dbReference type="NCBI Taxonomy" id="1868"/>
    <lineage>
        <taxon>Bacteria</taxon>
        <taxon>Bacillati</taxon>
        <taxon>Actinomycetota</taxon>
        <taxon>Actinomycetes</taxon>
        <taxon>Micromonosporales</taxon>
        <taxon>Micromonosporaceae</taxon>
        <taxon>Actinoplanes</taxon>
    </lineage>
</organism>
<evidence type="ECO:0008006" key="4">
    <source>
        <dbReference type="Google" id="ProtNLM"/>
    </source>
</evidence>
<feature type="compositionally biased region" description="Polar residues" evidence="1">
    <location>
        <begin position="1"/>
        <end position="10"/>
    </location>
</feature>